<feature type="transmembrane region" description="Helical" evidence="12">
    <location>
        <begin position="295"/>
        <end position="320"/>
    </location>
</feature>
<dbReference type="GO" id="GO:0005886">
    <property type="term" value="C:plasma membrane"/>
    <property type="evidence" value="ECO:0007669"/>
    <property type="project" value="UniProtKB-SubCell"/>
</dbReference>
<gene>
    <name evidence="13" type="ORF">HHI36_020454</name>
</gene>
<dbReference type="AlphaFoldDB" id="A0ABD2NBB9"/>
<dbReference type="Proteomes" id="UP001516400">
    <property type="component" value="Unassembled WGS sequence"/>
</dbReference>
<evidence type="ECO:0000313" key="14">
    <source>
        <dbReference type="Proteomes" id="UP001516400"/>
    </source>
</evidence>
<keyword evidence="10" id="KW-0739">Sodium transport</keyword>
<dbReference type="EMBL" id="JABFTP020000083">
    <property type="protein sequence ID" value="KAL3275705.1"/>
    <property type="molecule type" value="Genomic_DNA"/>
</dbReference>
<evidence type="ECO:0000256" key="12">
    <source>
        <dbReference type="SAM" id="Phobius"/>
    </source>
</evidence>
<evidence type="ECO:0000256" key="2">
    <source>
        <dbReference type="ARBA" id="ARBA00006434"/>
    </source>
</evidence>
<comment type="similarity">
    <text evidence="2 11">Belongs to the sodium:solute symporter (SSF) (TC 2.A.21) family.</text>
</comment>
<accession>A0ABD2NBB9</accession>
<feature type="transmembrane region" description="Helical" evidence="12">
    <location>
        <begin position="458"/>
        <end position="479"/>
    </location>
</feature>
<feature type="transmembrane region" description="Helical" evidence="12">
    <location>
        <begin position="355"/>
        <end position="380"/>
    </location>
</feature>
<protein>
    <submittedName>
        <fullName evidence="13">Uncharacterized protein</fullName>
    </submittedName>
</protein>
<dbReference type="GO" id="GO:0006814">
    <property type="term" value="P:sodium ion transport"/>
    <property type="evidence" value="ECO:0007669"/>
    <property type="project" value="UniProtKB-KW"/>
</dbReference>
<dbReference type="NCBIfam" id="TIGR00813">
    <property type="entry name" value="sss"/>
    <property type="match status" value="1"/>
</dbReference>
<feature type="transmembrane region" description="Helical" evidence="12">
    <location>
        <begin position="101"/>
        <end position="124"/>
    </location>
</feature>
<keyword evidence="14" id="KW-1185">Reference proteome</keyword>
<organism evidence="13 14">
    <name type="scientific">Cryptolaemus montrouzieri</name>
    <dbReference type="NCBI Taxonomy" id="559131"/>
    <lineage>
        <taxon>Eukaryota</taxon>
        <taxon>Metazoa</taxon>
        <taxon>Ecdysozoa</taxon>
        <taxon>Arthropoda</taxon>
        <taxon>Hexapoda</taxon>
        <taxon>Insecta</taxon>
        <taxon>Pterygota</taxon>
        <taxon>Neoptera</taxon>
        <taxon>Endopterygota</taxon>
        <taxon>Coleoptera</taxon>
        <taxon>Polyphaga</taxon>
        <taxon>Cucujiformia</taxon>
        <taxon>Coccinelloidea</taxon>
        <taxon>Coccinellidae</taxon>
        <taxon>Scymninae</taxon>
        <taxon>Scymnini</taxon>
        <taxon>Cryptolaemus</taxon>
    </lineage>
</organism>
<dbReference type="InterPro" id="IPR051163">
    <property type="entry name" value="Sodium:Solute_Symporter_SSF"/>
</dbReference>
<evidence type="ECO:0000256" key="10">
    <source>
        <dbReference type="ARBA" id="ARBA00023201"/>
    </source>
</evidence>
<evidence type="ECO:0000256" key="3">
    <source>
        <dbReference type="ARBA" id="ARBA00022448"/>
    </source>
</evidence>
<evidence type="ECO:0000256" key="8">
    <source>
        <dbReference type="ARBA" id="ARBA00023065"/>
    </source>
</evidence>
<dbReference type="InterPro" id="IPR038377">
    <property type="entry name" value="Na/Glc_symporter_sf"/>
</dbReference>
<dbReference type="Pfam" id="PF00474">
    <property type="entry name" value="SSF"/>
    <property type="match status" value="1"/>
</dbReference>
<keyword evidence="9 12" id="KW-0472">Membrane</keyword>
<feature type="transmembrane region" description="Helical" evidence="12">
    <location>
        <begin position="256"/>
        <end position="274"/>
    </location>
</feature>
<comment type="caution">
    <text evidence="13">The sequence shown here is derived from an EMBL/GenBank/DDBJ whole genome shotgun (WGS) entry which is preliminary data.</text>
</comment>
<feature type="transmembrane region" description="Helical" evidence="12">
    <location>
        <begin position="425"/>
        <end position="446"/>
    </location>
</feature>
<evidence type="ECO:0000256" key="11">
    <source>
        <dbReference type="RuleBase" id="RU362091"/>
    </source>
</evidence>
<keyword evidence="6 12" id="KW-1133">Transmembrane helix</keyword>
<feature type="transmembrane region" description="Helical" evidence="12">
    <location>
        <begin position="401"/>
        <end position="419"/>
    </location>
</feature>
<dbReference type="GO" id="GO:0022857">
    <property type="term" value="F:transmembrane transporter activity"/>
    <property type="evidence" value="ECO:0007669"/>
    <property type="project" value="UniProtKB-ARBA"/>
</dbReference>
<keyword evidence="3" id="KW-0813">Transport</keyword>
<evidence type="ECO:0000313" key="13">
    <source>
        <dbReference type="EMBL" id="KAL3275705.1"/>
    </source>
</evidence>
<keyword evidence="8" id="KW-0406">Ion transport</keyword>
<feature type="transmembrane region" description="Helical" evidence="12">
    <location>
        <begin position="207"/>
        <end position="224"/>
    </location>
</feature>
<evidence type="ECO:0000256" key="5">
    <source>
        <dbReference type="ARBA" id="ARBA00022692"/>
    </source>
</evidence>
<keyword evidence="7" id="KW-0915">Sodium</keyword>
<dbReference type="Gene3D" id="1.20.1730.10">
    <property type="entry name" value="Sodium/glucose cotransporter"/>
    <property type="match status" value="1"/>
</dbReference>
<feature type="transmembrane region" description="Helical" evidence="12">
    <location>
        <begin position="171"/>
        <end position="195"/>
    </location>
</feature>
<dbReference type="InterPro" id="IPR001734">
    <property type="entry name" value="Na/solute_symporter"/>
</dbReference>
<proteinExistence type="inferred from homology"/>
<evidence type="ECO:0000256" key="4">
    <source>
        <dbReference type="ARBA" id="ARBA00022475"/>
    </source>
</evidence>
<dbReference type="PANTHER" id="PTHR42985:SF21">
    <property type="entry name" value="SODIUM-DEPENDENT MULTIVITAMIN TRANSPORTER-LIKE PROTEIN"/>
    <property type="match status" value="1"/>
</dbReference>
<name>A0ABD2NBB9_9CUCU</name>
<keyword evidence="4" id="KW-1003">Cell membrane</keyword>
<feature type="transmembrane region" description="Helical" evidence="12">
    <location>
        <begin position="525"/>
        <end position="547"/>
    </location>
</feature>
<keyword evidence="5 12" id="KW-0812">Transmembrane</keyword>
<feature type="transmembrane region" description="Helical" evidence="12">
    <location>
        <begin position="145"/>
        <end position="165"/>
    </location>
</feature>
<dbReference type="CDD" id="cd11492">
    <property type="entry name" value="SLC5sbd_NIS-SMVT"/>
    <property type="match status" value="1"/>
</dbReference>
<feature type="transmembrane region" description="Helical" evidence="12">
    <location>
        <begin position="70"/>
        <end position="89"/>
    </location>
</feature>
<evidence type="ECO:0000256" key="6">
    <source>
        <dbReference type="ARBA" id="ARBA00022989"/>
    </source>
</evidence>
<reference evidence="13 14" key="1">
    <citation type="journal article" date="2021" name="BMC Biol.">
        <title>Horizontally acquired antibacterial genes associated with adaptive radiation of ladybird beetles.</title>
        <authorList>
            <person name="Li H.S."/>
            <person name="Tang X.F."/>
            <person name="Huang Y.H."/>
            <person name="Xu Z.Y."/>
            <person name="Chen M.L."/>
            <person name="Du X.Y."/>
            <person name="Qiu B.Y."/>
            <person name="Chen P.T."/>
            <person name="Zhang W."/>
            <person name="Slipinski A."/>
            <person name="Escalona H.E."/>
            <person name="Waterhouse R.M."/>
            <person name="Zwick A."/>
            <person name="Pang H."/>
        </authorList>
    </citation>
    <scope>NUCLEOTIDE SEQUENCE [LARGE SCALE GENOMIC DNA]</scope>
    <source>
        <strain evidence="13">SYSU2018</strain>
    </source>
</reference>
<evidence type="ECO:0000256" key="7">
    <source>
        <dbReference type="ARBA" id="ARBA00023053"/>
    </source>
</evidence>
<feature type="transmembrane region" description="Helical" evidence="12">
    <location>
        <begin position="29"/>
        <end position="49"/>
    </location>
</feature>
<dbReference type="PANTHER" id="PTHR42985">
    <property type="entry name" value="SODIUM-COUPLED MONOCARBOXYLATE TRANSPORTER"/>
    <property type="match status" value="1"/>
</dbReference>
<evidence type="ECO:0000256" key="1">
    <source>
        <dbReference type="ARBA" id="ARBA00004651"/>
    </source>
</evidence>
<comment type="subcellular location">
    <subcellularLocation>
        <location evidence="1">Cell membrane</location>
        <topology evidence="1">Multi-pass membrane protein</topology>
    </subcellularLocation>
</comment>
<evidence type="ECO:0000256" key="9">
    <source>
        <dbReference type="ARBA" id="ARBA00023136"/>
    </source>
</evidence>
<sequence length="608" mass="67778">MDLQNISTTFLTTTLPNLLNNTKRISFSWYDYLLFSIVLGFSSLIGVYFGCFKDQNTKKEYLLGGKQMKIWPIAISLVASHTSGITVLAVPADVYRFGLGFWQGCLSLYFLHFITVHIFLPVFYKLEVTSTYEYLALRYDEKTRMMASALYAISLLLYLPLVIYIPCLGFAAATGVSVHVVAPIACGICIFYTTIGGLKAVVWSDTFQFTLTIGCLIAVLWLALKQAGGFFSMWHTASEGHRLDIDFNPDPTKRDGFWAVVIGLTFMFTAQNSINQGCVQKLLALPTIEDAKYSCFIFCIGCIVAKTLSALIGLTMYAVYAGCDPFTTKQVDKNDQLVPYFIMDVGNNVPGLSGLFFAGVFCAALSTLSANLNCVAGTLYTDFISKIMNPRTSEKMASNMLKLLVVTAGIGAWLMVFIIEHLGGIVRLSLSLKGIADGPLLGIFTIGVLSKRFNSKGAFYGAISGMVFMAWLFSMTKYYEKQGYLVFESKPLSTDNCTYQFRFNDTTITKPKSDDDIFILFRLSFYYYTMLGALITVLIGSIISFFTNKDDDPVVPKRLLSPIIHWMYPGEDEDEEMEASKRNGDYYNVQQAIQLVTTHNDGEKENFS</sequence>
<dbReference type="PROSITE" id="PS50283">
    <property type="entry name" value="NA_SOLUT_SYMP_3"/>
    <property type="match status" value="1"/>
</dbReference>